<dbReference type="Proteomes" id="UP000034797">
    <property type="component" value="Unassembled WGS sequence"/>
</dbReference>
<organism evidence="1 2">
    <name type="scientific">Candidatus Collierbacteria bacterium GW2011_GWA2_44_99</name>
    <dbReference type="NCBI Taxonomy" id="1618380"/>
    <lineage>
        <taxon>Bacteria</taxon>
        <taxon>Candidatus Collieribacteriota</taxon>
    </lineage>
</organism>
<dbReference type="AlphaFoldDB" id="A0A0G1NR74"/>
<evidence type="ECO:0000313" key="2">
    <source>
        <dbReference type="Proteomes" id="UP000034797"/>
    </source>
</evidence>
<comment type="caution">
    <text evidence="1">The sequence shown here is derived from an EMBL/GenBank/DDBJ whole genome shotgun (WGS) entry which is preliminary data.</text>
</comment>
<feature type="non-terminal residue" evidence="1">
    <location>
        <position position="1"/>
    </location>
</feature>
<dbReference type="EMBL" id="LCJW01000004">
    <property type="protein sequence ID" value="KKT86699.1"/>
    <property type="molecule type" value="Genomic_DNA"/>
</dbReference>
<proteinExistence type="predicted"/>
<reference evidence="1 2" key="1">
    <citation type="journal article" date="2015" name="Nature">
        <title>rRNA introns, odd ribosomes, and small enigmatic genomes across a large radiation of phyla.</title>
        <authorList>
            <person name="Brown C.T."/>
            <person name="Hug L.A."/>
            <person name="Thomas B.C."/>
            <person name="Sharon I."/>
            <person name="Castelle C.J."/>
            <person name="Singh A."/>
            <person name="Wilkins M.J."/>
            <person name="Williams K.H."/>
            <person name="Banfield J.F."/>
        </authorList>
    </citation>
    <scope>NUCLEOTIDE SEQUENCE [LARGE SCALE GENOMIC DNA]</scope>
</reference>
<protein>
    <submittedName>
        <fullName evidence="1">Uncharacterized protein</fullName>
    </submittedName>
</protein>
<name>A0A0G1NR74_9BACT</name>
<gene>
    <name evidence="1" type="ORF">UW84_C0004G0014</name>
</gene>
<evidence type="ECO:0000313" key="1">
    <source>
        <dbReference type="EMBL" id="KKT86699.1"/>
    </source>
</evidence>
<sequence length="42" mass="5040">RLFREQLAYHVDISYDEEIEWMPGFEVPKDTILEKLIDISLS</sequence>
<accession>A0A0G1NR74</accession>